<evidence type="ECO:0000256" key="6">
    <source>
        <dbReference type="ARBA" id="ARBA00047615"/>
    </source>
</evidence>
<dbReference type="GO" id="GO:0005524">
    <property type="term" value="F:ATP binding"/>
    <property type="evidence" value="ECO:0007669"/>
    <property type="project" value="UniProtKB-UniRule"/>
</dbReference>
<evidence type="ECO:0000256" key="2">
    <source>
        <dbReference type="ARBA" id="ARBA00022679"/>
    </source>
</evidence>
<dbReference type="InterPro" id="IPR027417">
    <property type="entry name" value="P-loop_NTPase"/>
</dbReference>
<dbReference type="OrthoDB" id="9807434at2"/>
<keyword evidence="8" id="KW-0963">Cytoplasm</keyword>
<dbReference type="Gene3D" id="3.40.50.300">
    <property type="entry name" value="P-loop containing nucleotide triphosphate hydrolases"/>
    <property type="match status" value="1"/>
</dbReference>
<feature type="binding site" evidence="8">
    <location>
        <begin position="10"/>
        <end position="18"/>
    </location>
    <ligand>
        <name>ATP</name>
        <dbReference type="ChEBI" id="CHEBI:30616"/>
    </ligand>
</feature>
<evidence type="ECO:0000313" key="10">
    <source>
        <dbReference type="EMBL" id="OAS14082.1"/>
    </source>
</evidence>
<keyword evidence="4 8" id="KW-0418">Kinase</keyword>
<dbReference type="HAMAP" id="MF_00238">
    <property type="entry name" value="Cytidyl_kinase_type1"/>
    <property type="match status" value="1"/>
</dbReference>
<evidence type="ECO:0000256" key="4">
    <source>
        <dbReference type="ARBA" id="ARBA00022777"/>
    </source>
</evidence>
<proteinExistence type="inferred from homology"/>
<comment type="similarity">
    <text evidence="1 8">Belongs to the cytidylate kinase family. Type 1 subfamily.</text>
</comment>
<evidence type="ECO:0000256" key="7">
    <source>
        <dbReference type="ARBA" id="ARBA00048478"/>
    </source>
</evidence>
<accession>A0A197ZZ08</accession>
<dbReference type="GO" id="GO:0036431">
    <property type="term" value="F:dCMP kinase activity"/>
    <property type="evidence" value="ECO:0007669"/>
    <property type="project" value="InterPro"/>
</dbReference>
<comment type="catalytic activity">
    <reaction evidence="7 8">
        <text>CMP + ATP = CDP + ADP</text>
        <dbReference type="Rhea" id="RHEA:11600"/>
        <dbReference type="ChEBI" id="CHEBI:30616"/>
        <dbReference type="ChEBI" id="CHEBI:58069"/>
        <dbReference type="ChEBI" id="CHEBI:60377"/>
        <dbReference type="ChEBI" id="CHEBI:456216"/>
        <dbReference type="EC" id="2.7.4.25"/>
    </reaction>
</comment>
<evidence type="ECO:0000256" key="1">
    <source>
        <dbReference type="ARBA" id="ARBA00009427"/>
    </source>
</evidence>
<evidence type="ECO:0000259" key="9">
    <source>
        <dbReference type="Pfam" id="PF02224"/>
    </source>
</evidence>
<keyword evidence="3 8" id="KW-0547">Nucleotide-binding</keyword>
<dbReference type="NCBIfam" id="TIGR00017">
    <property type="entry name" value="cmk"/>
    <property type="match status" value="1"/>
</dbReference>
<organism evidence="10 11">
    <name type="scientific">Paenibacillus oryzisoli</name>
    <dbReference type="NCBI Taxonomy" id="1850517"/>
    <lineage>
        <taxon>Bacteria</taxon>
        <taxon>Bacillati</taxon>
        <taxon>Bacillota</taxon>
        <taxon>Bacilli</taxon>
        <taxon>Bacillales</taxon>
        <taxon>Paenibacillaceae</taxon>
        <taxon>Paenibacillus</taxon>
    </lineage>
</organism>
<dbReference type="GO" id="GO:0036430">
    <property type="term" value="F:CMP kinase activity"/>
    <property type="evidence" value="ECO:0007669"/>
    <property type="project" value="RHEA"/>
</dbReference>
<name>A0A197ZZ08_9BACL</name>
<keyword evidence="2 8" id="KW-0808">Transferase</keyword>
<sequence length="227" mass="24691">MDKFNIAIDGPAGAGKSTIARLVAGALGFIYVDTGAMYRAVTWKVQQEGLLPEQETEVAALAKRMQIELIPGDEGQQVIVDGVDVTKAIRLADVTAHVSQIASYGAVRHLLVALQQQMTVSKGVVMDGRDVGTHVMPDAEIKVFLTASVKERAERRFKELENSGTNTLTLSELEQDIARRDQFDEAREISPLRRAHDAVLMDSTSMTIEEVVDEILGLCKDKVGGGK</sequence>
<dbReference type="STRING" id="1850517.A8708_12025"/>
<dbReference type="RefSeq" id="WP_068670370.1">
    <property type="nucleotide sequence ID" value="NZ_LYPB01000091.1"/>
</dbReference>
<dbReference type="PANTHER" id="PTHR21299:SF2">
    <property type="entry name" value="CYTIDYLATE KINASE"/>
    <property type="match status" value="1"/>
</dbReference>
<reference evidence="10 11" key="1">
    <citation type="submission" date="2016-05" db="EMBL/GenBank/DDBJ databases">
        <title>Paenibacillus sp. 1ZS3-15 nov., isolated from the rhizosphere soil.</title>
        <authorList>
            <person name="Zhang X.X."/>
            <person name="Zhang J."/>
        </authorList>
    </citation>
    <scope>NUCLEOTIDE SEQUENCE [LARGE SCALE GENOMIC DNA]</scope>
    <source>
        <strain evidence="10 11">1ZS3-15</strain>
    </source>
</reference>
<comment type="catalytic activity">
    <reaction evidence="6 8">
        <text>dCMP + ATP = dCDP + ADP</text>
        <dbReference type="Rhea" id="RHEA:25094"/>
        <dbReference type="ChEBI" id="CHEBI:30616"/>
        <dbReference type="ChEBI" id="CHEBI:57566"/>
        <dbReference type="ChEBI" id="CHEBI:58593"/>
        <dbReference type="ChEBI" id="CHEBI:456216"/>
        <dbReference type="EC" id="2.7.4.25"/>
    </reaction>
</comment>
<dbReference type="EC" id="2.7.4.25" evidence="8"/>
<evidence type="ECO:0000256" key="8">
    <source>
        <dbReference type="HAMAP-Rule" id="MF_00238"/>
    </source>
</evidence>
<keyword evidence="5 8" id="KW-0067">ATP-binding</keyword>
<comment type="caution">
    <text evidence="10">The sequence shown here is derived from an EMBL/GenBank/DDBJ whole genome shotgun (WGS) entry which is preliminary data.</text>
</comment>
<dbReference type="AlphaFoldDB" id="A0A197ZZ08"/>
<comment type="subcellular location">
    <subcellularLocation>
        <location evidence="8">Cytoplasm</location>
    </subcellularLocation>
</comment>
<evidence type="ECO:0000256" key="3">
    <source>
        <dbReference type="ARBA" id="ARBA00022741"/>
    </source>
</evidence>
<dbReference type="Pfam" id="PF02224">
    <property type="entry name" value="Cytidylate_kin"/>
    <property type="match status" value="1"/>
</dbReference>
<keyword evidence="11" id="KW-1185">Reference proteome</keyword>
<dbReference type="GO" id="GO:0005829">
    <property type="term" value="C:cytosol"/>
    <property type="evidence" value="ECO:0007669"/>
    <property type="project" value="TreeGrafter"/>
</dbReference>
<evidence type="ECO:0000256" key="5">
    <source>
        <dbReference type="ARBA" id="ARBA00022840"/>
    </source>
</evidence>
<gene>
    <name evidence="8" type="primary">cmk</name>
    <name evidence="10" type="ORF">A8708_12025</name>
</gene>
<dbReference type="InterPro" id="IPR011994">
    <property type="entry name" value="Cytidylate_kinase_dom"/>
</dbReference>
<dbReference type="PANTHER" id="PTHR21299">
    <property type="entry name" value="CYTIDYLATE KINASE/PANTOATE-BETA-ALANINE LIGASE"/>
    <property type="match status" value="1"/>
</dbReference>
<dbReference type="GO" id="GO:0006220">
    <property type="term" value="P:pyrimidine nucleotide metabolic process"/>
    <property type="evidence" value="ECO:0007669"/>
    <property type="project" value="UniProtKB-UniRule"/>
</dbReference>
<dbReference type="SUPFAM" id="SSF52540">
    <property type="entry name" value="P-loop containing nucleoside triphosphate hydrolases"/>
    <property type="match status" value="1"/>
</dbReference>
<dbReference type="InterPro" id="IPR003136">
    <property type="entry name" value="Cytidylate_kin"/>
</dbReference>
<protein>
    <recommendedName>
        <fullName evidence="8">Cytidylate kinase</fullName>
        <shortName evidence="8">CK</shortName>
        <ecNumber evidence="8">2.7.4.25</ecNumber>
    </recommendedName>
    <alternativeName>
        <fullName evidence="8">Cytidine monophosphate kinase</fullName>
        <shortName evidence="8">CMP kinase</shortName>
    </alternativeName>
</protein>
<feature type="domain" description="Cytidylate kinase" evidence="9">
    <location>
        <begin position="6"/>
        <end position="219"/>
    </location>
</feature>
<dbReference type="GO" id="GO:0015949">
    <property type="term" value="P:nucleobase-containing small molecule interconversion"/>
    <property type="evidence" value="ECO:0007669"/>
    <property type="project" value="TreeGrafter"/>
</dbReference>
<evidence type="ECO:0000313" key="11">
    <source>
        <dbReference type="Proteomes" id="UP000078454"/>
    </source>
</evidence>
<dbReference type="Proteomes" id="UP000078454">
    <property type="component" value="Unassembled WGS sequence"/>
</dbReference>
<dbReference type="EMBL" id="LYPB01000091">
    <property type="protein sequence ID" value="OAS14082.1"/>
    <property type="molecule type" value="Genomic_DNA"/>
</dbReference>
<dbReference type="CDD" id="cd02020">
    <property type="entry name" value="CMPK"/>
    <property type="match status" value="1"/>
</dbReference>